<name>D2VGZ5_NAEGR</name>
<dbReference type="InterPro" id="IPR008927">
    <property type="entry name" value="6-PGluconate_DH-like_C_sf"/>
</dbReference>
<evidence type="ECO:0000256" key="2">
    <source>
        <dbReference type="ARBA" id="ARBA00006601"/>
    </source>
</evidence>
<feature type="active site" description="Nucleophile" evidence="9">
    <location>
        <position position="277"/>
    </location>
</feature>
<evidence type="ECO:0000256" key="7">
    <source>
        <dbReference type="ARBA" id="ARBA00047473"/>
    </source>
</evidence>
<dbReference type="InterPro" id="IPR017476">
    <property type="entry name" value="UDP-Glc/GDP-Man"/>
</dbReference>
<dbReference type="Pfam" id="PF03721">
    <property type="entry name" value="UDPG_MGDP_dh_N"/>
    <property type="match status" value="1"/>
</dbReference>
<gene>
    <name evidence="12" type="ORF">NAEGRDRAFT_58202</name>
</gene>
<dbReference type="PIRSF" id="PIRSF500133">
    <property type="entry name" value="UDPglc_DH_euk"/>
    <property type="match status" value="1"/>
</dbReference>
<dbReference type="AlphaFoldDB" id="D2VGZ5"/>
<feature type="binding site" evidence="10">
    <location>
        <begin position="277"/>
        <end position="280"/>
    </location>
    <ligand>
        <name>NAD(+)</name>
        <dbReference type="ChEBI" id="CHEBI:57540"/>
    </ligand>
</feature>
<dbReference type="GO" id="GO:0005634">
    <property type="term" value="C:nucleus"/>
    <property type="evidence" value="ECO:0007669"/>
    <property type="project" value="TreeGrafter"/>
</dbReference>
<dbReference type="EMBL" id="GG738871">
    <property type="protein sequence ID" value="EFC43802.1"/>
    <property type="molecule type" value="Genomic_DNA"/>
</dbReference>
<evidence type="ECO:0000313" key="12">
    <source>
        <dbReference type="EMBL" id="EFC43802.1"/>
    </source>
</evidence>
<evidence type="ECO:0000256" key="10">
    <source>
        <dbReference type="PIRSR" id="PIRSR500133-3"/>
    </source>
</evidence>
<dbReference type="RefSeq" id="XP_002676546.1">
    <property type="nucleotide sequence ID" value="XM_002676500.1"/>
</dbReference>
<evidence type="ECO:0000256" key="5">
    <source>
        <dbReference type="ARBA" id="ARBA00023002"/>
    </source>
</evidence>
<dbReference type="GO" id="GO:0006065">
    <property type="term" value="P:UDP-glucuronate biosynthetic process"/>
    <property type="evidence" value="ECO:0007669"/>
    <property type="project" value="UniProtKB-UniPathway"/>
</dbReference>
<comment type="catalytic activity">
    <reaction evidence="7 8">
        <text>UDP-alpha-D-glucose + 2 NAD(+) + H2O = UDP-alpha-D-glucuronate + 2 NADH + 3 H(+)</text>
        <dbReference type="Rhea" id="RHEA:23596"/>
        <dbReference type="ChEBI" id="CHEBI:15377"/>
        <dbReference type="ChEBI" id="CHEBI:15378"/>
        <dbReference type="ChEBI" id="CHEBI:57540"/>
        <dbReference type="ChEBI" id="CHEBI:57945"/>
        <dbReference type="ChEBI" id="CHEBI:58052"/>
        <dbReference type="ChEBI" id="CHEBI:58885"/>
        <dbReference type="EC" id="1.1.1.22"/>
    </reaction>
</comment>
<dbReference type="SUPFAM" id="SSF48179">
    <property type="entry name" value="6-phosphogluconate dehydrogenase C-terminal domain-like"/>
    <property type="match status" value="1"/>
</dbReference>
<evidence type="ECO:0000313" key="13">
    <source>
        <dbReference type="Proteomes" id="UP000006671"/>
    </source>
</evidence>
<keyword evidence="5 8" id="KW-0560">Oxidoreductase</keyword>
<evidence type="ECO:0000256" key="8">
    <source>
        <dbReference type="PIRNR" id="PIRNR000124"/>
    </source>
</evidence>
<dbReference type="InterPro" id="IPR036220">
    <property type="entry name" value="UDP-Glc/GDP-Man_DH_C_sf"/>
</dbReference>
<dbReference type="PANTHER" id="PTHR11374:SF3">
    <property type="entry name" value="UDP-GLUCOSE 6-DEHYDROGENASE"/>
    <property type="match status" value="1"/>
</dbReference>
<dbReference type="VEuPathDB" id="AmoebaDB:NAEGRDRAFT_58202"/>
<feature type="domain" description="UDP-glucose/GDP-mannose dehydrogenase C-terminal" evidence="11">
    <location>
        <begin position="333"/>
        <end position="462"/>
    </location>
</feature>
<dbReference type="GO" id="GO:0051287">
    <property type="term" value="F:NAD binding"/>
    <property type="evidence" value="ECO:0007669"/>
    <property type="project" value="InterPro"/>
</dbReference>
<dbReference type="InParanoid" id="D2VGZ5"/>
<dbReference type="UniPathway" id="UPA00038">
    <property type="reaction ID" value="UER00491"/>
</dbReference>
<reference evidence="12 13" key="1">
    <citation type="journal article" date="2010" name="Cell">
        <title>The genome of Naegleria gruberi illuminates early eukaryotic versatility.</title>
        <authorList>
            <person name="Fritz-Laylin L.K."/>
            <person name="Prochnik S.E."/>
            <person name="Ginger M.L."/>
            <person name="Dacks J.B."/>
            <person name="Carpenter M.L."/>
            <person name="Field M.C."/>
            <person name="Kuo A."/>
            <person name="Paredez A."/>
            <person name="Chapman J."/>
            <person name="Pham J."/>
            <person name="Shu S."/>
            <person name="Neupane R."/>
            <person name="Cipriano M."/>
            <person name="Mancuso J."/>
            <person name="Tu H."/>
            <person name="Salamov A."/>
            <person name="Lindquist E."/>
            <person name="Shapiro H."/>
            <person name="Lucas S."/>
            <person name="Grigoriev I.V."/>
            <person name="Cande W.Z."/>
            <person name="Fulton C."/>
            <person name="Rokhsar D.S."/>
            <person name="Dawson S.C."/>
        </authorList>
    </citation>
    <scope>NUCLEOTIDE SEQUENCE [LARGE SCALE GENOMIC DNA]</scope>
    <source>
        <strain evidence="12 13">NEG-M</strain>
    </source>
</reference>
<dbReference type="NCBIfam" id="TIGR03026">
    <property type="entry name" value="NDP-sugDHase"/>
    <property type="match status" value="1"/>
</dbReference>
<feature type="binding site" evidence="10">
    <location>
        <begin position="17"/>
        <end position="22"/>
    </location>
    <ligand>
        <name>NAD(+)</name>
        <dbReference type="ChEBI" id="CHEBI:57540"/>
    </ligand>
</feature>
<dbReference type="InterPro" id="IPR014026">
    <property type="entry name" value="UDP-Glc/GDP-Man_DH_dimer"/>
</dbReference>
<evidence type="ECO:0000256" key="9">
    <source>
        <dbReference type="PIRSR" id="PIRSR500133-1"/>
    </source>
</evidence>
<feature type="binding site" evidence="10">
    <location>
        <position position="42"/>
    </location>
    <ligand>
        <name>NAD(+)</name>
        <dbReference type="ChEBI" id="CHEBI:57540"/>
    </ligand>
</feature>
<dbReference type="OrthoDB" id="5059218at2759"/>
<dbReference type="InterPro" id="IPR001732">
    <property type="entry name" value="UDP-Glc/GDP-Man_DH_N"/>
</dbReference>
<dbReference type="InterPro" id="IPR036291">
    <property type="entry name" value="NAD(P)-bd_dom_sf"/>
</dbReference>
<dbReference type="InterPro" id="IPR028356">
    <property type="entry name" value="UDPglc_DH_euk"/>
</dbReference>
<evidence type="ECO:0000256" key="6">
    <source>
        <dbReference type="ARBA" id="ARBA00023027"/>
    </source>
</evidence>
<dbReference type="Pfam" id="PF00984">
    <property type="entry name" value="UDPG_MGDP_dh"/>
    <property type="match status" value="1"/>
</dbReference>
<dbReference type="FunFam" id="1.20.5.100:FF:000001">
    <property type="entry name" value="UDP-glucose 6-dehydrogenase"/>
    <property type="match status" value="1"/>
</dbReference>
<dbReference type="SUPFAM" id="SSF51735">
    <property type="entry name" value="NAD(P)-binding Rossmann-fold domains"/>
    <property type="match status" value="1"/>
</dbReference>
<dbReference type="GO" id="GO:0006024">
    <property type="term" value="P:glycosaminoglycan biosynthetic process"/>
    <property type="evidence" value="ECO:0007669"/>
    <property type="project" value="TreeGrafter"/>
</dbReference>
<dbReference type="SUPFAM" id="SSF52413">
    <property type="entry name" value="UDP-glucose/GDP-mannose dehydrogenase C-terminal domain"/>
    <property type="match status" value="1"/>
</dbReference>
<comment type="similarity">
    <text evidence="2 8">Belongs to the UDP-glucose/GDP-mannose dehydrogenase family.</text>
</comment>
<sequence>MQTSSTPLIVSKIACIGAGYVGGPTMTVIANKCHDIQVVIYDMNQHRIDEWNSDHLPIYEPGLEELVFERRGKNLHFTTDYAQVVDADIIFLSVNTPTKYYGVGKGRAADLKYIESCARQLRDTIKSGRKIIVEKSTVPIRTSIAVKRILESGDSQAQFDILSNPEFLAEGTAISDLNAPDRVLIGGESDYAIQALSSVYARWVPKENIITTNLWSSELSKLVANCMLAQRISSMNAISALCEKTGADVQQVSYAVGKDTRIGAKFLQASVGFGGSCFQKDILNLVYLAEHYNLPEVAKYFYGIIEINDYQRDRFAKKVIHKLFNTVSNKKICILGFAFKKNTSDTRESSTIYICKSLLEERAQICIYDPKVTENQMRYDLKSLMNDSYGGDFSAISETSPESELVSKNVKVFSDPYEAMADAHAILVLTEWDEFKTYDYQRVFDSMKKPANLFDGRNILDREQLEQIGFEVYQIGKQEKNLADW</sequence>
<keyword evidence="13" id="KW-1185">Reference proteome</keyword>
<proteinExistence type="inferred from homology"/>
<evidence type="ECO:0000259" key="11">
    <source>
        <dbReference type="SMART" id="SM00984"/>
    </source>
</evidence>
<dbReference type="STRING" id="5762.D2VGZ5"/>
<dbReference type="Gene3D" id="3.40.50.720">
    <property type="entry name" value="NAD(P)-binding Rossmann-like Domain"/>
    <property type="match status" value="2"/>
</dbReference>
<keyword evidence="6 8" id="KW-0520">NAD</keyword>
<feature type="binding site" evidence="10">
    <location>
        <position position="170"/>
    </location>
    <ligand>
        <name>NAD(+)</name>
        <dbReference type="ChEBI" id="CHEBI:57540"/>
    </ligand>
</feature>
<dbReference type="SMART" id="SM00984">
    <property type="entry name" value="UDPG_MGDP_dh_C"/>
    <property type="match status" value="1"/>
</dbReference>
<dbReference type="FunFam" id="3.40.50.720:FF:000114">
    <property type="entry name" value="UDP-glucose 6-dehydrogenase"/>
    <property type="match status" value="1"/>
</dbReference>
<dbReference type="Pfam" id="PF03720">
    <property type="entry name" value="UDPG_MGDP_dh_C"/>
    <property type="match status" value="1"/>
</dbReference>
<dbReference type="EC" id="1.1.1.22" evidence="3 8"/>
<dbReference type="InterPro" id="IPR014027">
    <property type="entry name" value="UDP-Glc/GDP-Man_DH_C"/>
</dbReference>
<dbReference type="eggNOG" id="KOG2666">
    <property type="taxonomic scope" value="Eukaryota"/>
</dbReference>
<evidence type="ECO:0000256" key="4">
    <source>
        <dbReference type="ARBA" id="ARBA00015132"/>
    </source>
</evidence>
<evidence type="ECO:0000256" key="3">
    <source>
        <dbReference type="ARBA" id="ARBA00012954"/>
    </source>
</evidence>
<feature type="binding site" evidence="10">
    <location>
        <begin position="136"/>
        <end position="137"/>
    </location>
    <ligand>
        <name>NAD(+)</name>
        <dbReference type="ChEBI" id="CHEBI:57540"/>
    </ligand>
</feature>
<feature type="binding site" evidence="10">
    <location>
        <position position="47"/>
    </location>
    <ligand>
        <name>NAD(+)</name>
        <dbReference type="ChEBI" id="CHEBI:57540"/>
    </ligand>
</feature>
<dbReference type="PIRSF" id="PIRSF000124">
    <property type="entry name" value="UDPglc_GDPman_dh"/>
    <property type="match status" value="1"/>
</dbReference>
<dbReference type="GeneID" id="8847745"/>
<dbReference type="GO" id="GO:0003979">
    <property type="term" value="F:UDP-glucose 6-dehydrogenase activity"/>
    <property type="evidence" value="ECO:0007669"/>
    <property type="project" value="UniProtKB-EC"/>
</dbReference>
<dbReference type="FunFam" id="3.40.50.720:FF:000032">
    <property type="entry name" value="UDP-glucose 6-dehydrogenase"/>
    <property type="match status" value="1"/>
</dbReference>
<organism evidence="13">
    <name type="scientific">Naegleria gruberi</name>
    <name type="common">Amoeba</name>
    <dbReference type="NCBI Taxonomy" id="5762"/>
    <lineage>
        <taxon>Eukaryota</taxon>
        <taxon>Discoba</taxon>
        <taxon>Heterolobosea</taxon>
        <taxon>Tetramitia</taxon>
        <taxon>Eutetramitia</taxon>
        <taxon>Vahlkampfiidae</taxon>
        <taxon>Naegleria</taxon>
    </lineage>
</organism>
<accession>D2VGZ5</accession>
<evidence type="ECO:0000256" key="1">
    <source>
        <dbReference type="ARBA" id="ARBA00004701"/>
    </source>
</evidence>
<feature type="binding site" evidence="10">
    <location>
        <begin position="94"/>
        <end position="98"/>
    </location>
    <ligand>
        <name>NAD(+)</name>
        <dbReference type="ChEBI" id="CHEBI:57540"/>
    </ligand>
</feature>
<dbReference type="Gene3D" id="1.20.5.100">
    <property type="entry name" value="Cytochrome c1, transmembrane anchor, C-terminal"/>
    <property type="match status" value="1"/>
</dbReference>
<dbReference type="KEGG" id="ngr:NAEGRDRAFT_58202"/>
<protein>
    <recommendedName>
        <fullName evidence="4 8">UDP-glucose 6-dehydrogenase</fullName>
        <ecNumber evidence="3 8">1.1.1.22</ecNumber>
    </recommendedName>
</protein>
<dbReference type="Proteomes" id="UP000006671">
    <property type="component" value="Unassembled WGS sequence"/>
</dbReference>
<dbReference type="OMA" id="CFIAVGT"/>
<dbReference type="PANTHER" id="PTHR11374">
    <property type="entry name" value="UDP-GLUCOSE DEHYDROGENASE/UDP-MANNAC DEHYDROGENASE"/>
    <property type="match status" value="1"/>
</dbReference>
<feature type="binding site" evidence="10">
    <location>
        <position position="347"/>
    </location>
    <ligand>
        <name>NAD(+)</name>
        <dbReference type="ChEBI" id="CHEBI:57540"/>
    </ligand>
</feature>
<comment type="pathway">
    <text evidence="1">Nucleotide-sugar biosynthesis; UDP-alpha-D-glucuronate biosynthesis; UDP-alpha-D-glucuronate from UDP-alpha-D-glucose: step 1/1.</text>
</comment>